<evidence type="ECO:0000313" key="7">
    <source>
        <dbReference type="Proteomes" id="UP000244880"/>
    </source>
</evidence>
<keyword evidence="3" id="KW-0804">Transcription</keyword>
<dbReference type="Gene3D" id="1.10.357.10">
    <property type="entry name" value="Tetracycline Repressor, domain 2"/>
    <property type="match status" value="1"/>
</dbReference>
<evidence type="ECO:0000256" key="4">
    <source>
        <dbReference type="PROSITE-ProRule" id="PRU00335"/>
    </source>
</evidence>
<dbReference type="RefSeq" id="WP_108829069.1">
    <property type="nucleotide sequence ID" value="NZ_OMOR01000001.1"/>
</dbReference>
<dbReference type="Gene3D" id="1.10.10.60">
    <property type="entry name" value="Homeodomain-like"/>
    <property type="match status" value="1"/>
</dbReference>
<dbReference type="Pfam" id="PF00440">
    <property type="entry name" value="TetR_N"/>
    <property type="match status" value="1"/>
</dbReference>
<sequence length="187" mass="20524">MARPREFDTEDALEKAMNVFWERGYEEASLPDLLDGMGLSRGSLYKAFTDKKTLFLQSLENYDQHIVCDAAASLSAPPTRTGPNGWDRIIGLFENVANAWDAGDRRGCLLCSAAVGPASYDAEIADAVSQGLMKLRHAFAAALGEHGETYADMLVMQYIGLRVLCRSHVAPNVVHNGVKSLYVLRDL</sequence>
<dbReference type="PROSITE" id="PS50977">
    <property type="entry name" value="HTH_TETR_2"/>
    <property type="match status" value="1"/>
</dbReference>
<proteinExistence type="predicted"/>
<dbReference type="InterPro" id="IPR009057">
    <property type="entry name" value="Homeodomain-like_sf"/>
</dbReference>
<dbReference type="AlphaFoldDB" id="A0A2R8BG15"/>
<name>A0A2R8BG15_9RHOB</name>
<dbReference type="GO" id="GO:0003677">
    <property type="term" value="F:DNA binding"/>
    <property type="evidence" value="ECO:0007669"/>
    <property type="project" value="UniProtKB-UniRule"/>
</dbReference>
<dbReference type="EMBL" id="OMOR01000001">
    <property type="protein sequence ID" value="SPH22069.1"/>
    <property type="molecule type" value="Genomic_DNA"/>
</dbReference>
<organism evidence="6 7">
    <name type="scientific">Ascidiaceihabitans donghaensis</name>
    <dbReference type="NCBI Taxonomy" id="1510460"/>
    <lineage>
        <taxon>Bacteria</taxon>
        <taxon>Pseudomonadati</taxon>
        <taxon>Pseudomonadota</taxon>
        <taxon>Alphaproteobacteria</taxon>
        <taxon>Rhodobacterales</taxon>
        <taxon>Paracoccaceae</taxon>
        <taxon>Ascidiaceihabitans</taxon>
    </lineage>
</organism>
<evidence type="ECO:0000313" key="6">
    <source>
        <dbReference type="EMBL" id="SPH22069.1"/>
    </source>
</evidence>
<dbReference type="SUPFAM" id="SSF48498">
    <property type="entry name" value="Tetracyclin repressor-like, C-terminal domain"/>
    <property type="match status" value="1"/>
</dbReference>
<keyword evidence="1" id="KW-0805">Transcription regulation</keyword>
<dbReference type="InterPro" id="IPR001647">
    <property type="entry name" value="HTH_TetR"/>
</dbReference>
<gene>
    <name evidence="6" type="primary">comR_2</name>
    <name evidence="6" type="ORF">ASD8599_02816</name>
</gene>
<dbReference type="PANTHER" id="PTHR47506:SF10">
    <property type="entry name" value="TRANSCRIPTIONAL REGULATORY PROTEIN"/>
    <property type="match status" value="1"/>
</dbReference>
<evidence type="ECO:0000256" key="2">
    <source>
        <dbReference type="ARBA" id="ARBA00023125"/>
    </source>
</evidence>
<dbReference type="PANTHER" id="PTHR47506">
    <property type="entry name" value="TRANSCRIPTIONAL REGULATORY PROTEIN"/>
    <property type="match status" value="1"/>
</dbReference>
<feature type="DNA-binding region" description="H-T-H motif" evidence="4">
    <location>
        <begin position="29"/>
        <end position="48"/>
    </location>
</feature>
<dbReference type="Proteomes" id="UP000244880">
    <property type="component" value="Unassembled WGS sequence"/>
</dbReference>
<protein>
    <submittedName>
        <fullName evidence="6">HTH-type transcriptional repressor ComR</fullName>
    </submittedName>
</protein>
<dbReference type="OrthoDB" id="9779746at2"/>
<dbReference type="InterPro" id="IPR023772">
    <property type="entry name" value="DNA-bd_HTH_TetR-type_CS"/>
</dbReference>
<dbReference type="PROSITE" id="PS01081">
    <property type="entry name" value="HTH_TETR_1"/>
    <property type="match status" value="1"/>
</dbReference>
<accession>A0A2R8BG15</accession>
<reference evidence="6 7" key="1">
    <citation type="submission" date="2018-03" db="EMBL/GenBank/DDBJ databases">
        <authorList>
            <person name="Keele B.F."/>
        </authorList>
    </citation>
    <scope>NUCLEOTIDE SEQUENCE [LARGE SCALE GENOMIC DNA]</scope>
    <source>
        <strain evidence="6 7">CECT 8599</strain>
    </source>
</reference>
<keyword evidence="2 4" id="KW-0238">DNA-binding</keyword>
<dbReference type="PRINTS" id="PR00455">
    <property type="entry name" value="HTHTETR"/>
</dbReference>
<evidence type="ECO:0000256" key="1">
    <source>
        <dbReference type="ARBA" id="ARBA00023015"/>
    </source>
</evidence>
<dbReference type="SUPFAM" id="SSF46689">
    <property type="entry name" value="Homeodomain-like"/>
    <property type="match status" value="1"/>
</dbReference>
<evidence type="ECO:0000256" key="3">
    <source>
        <dbReference type="ARBA" id="ARBA00023163"/>
    </source>
</evidence>
<dbReference type="InterPro" id="IPR036271">
    <property type="entry name" value="Tet_transcr_reg_TetR-rel_C_sf"/>
</dbReference>
<evidence type="ECO:0000259" key="5">
    <source>
        <dbReference type="PROSITE" id="PS50977"/>
    </source>
</evidence>
<feature type="domain" description="HTH tetR-type" evidence="5">
    <location>
        <begin position="6"/>
        <end position="66"/>
    </location>
</feature>
<keyword evidence="7" id="KW-1185">Reference proteome</keyword>